<dbReference type="Gene3D" id="1.10.3420.10">
    <property type="entry name" value="putative ntp pyrophosphohydrolase like domain"/>
    <property type="match status" value="1"/>
</dbReference>
<evidence type="ECO:0008006" key="2">
    <source>
        <dbReference type="Google" id="ProtNLM"/>
    </source>
</evidence>
<dbReference type="AlphaFoldDB" id="A0A6C0CB28"/>
<dbReference type="InterPro" id="IPR023292">
    <property type="entry name" value="NTP_PyroPHydrolase-like_dom_sf"/>
</dbReference>
<dbReference type="InterPro" id="IPR021130">
    <property type="entry name" value="PRib-ATP_PPHydrolase-like"/>
</dbReference>
<dbReference type="SUPFAM" id="SSF101386">
    <property type="entry name" value="all-alpha NTP pyrophosphatases"/>
    <property type="match status" value="1"/>
</dbReference>
<dbReference type="Pfam" id="PF01503">
    <property type="entry name" value="PRA-PH"/>
    <property type="match status" value="1"/>
</dbReference>
<accession>A0A6C0CB28</accession>
<proteinExistence type="predicted"/>
<reference evidence="1" key="1">
    <citation type="journal article" date="2020" name="Nature">
        <title>Giant virus diversity and host interactions through global metagenomics.</title>
        <authorList>
            <person name="Schulz F."/>
            <person name="Roux S."/>
            <person name="Paez-Espino D."/>
            <person name="Jungbluth S."/>
            <person name="Walsh D.A."/>
            <person name="Denef V.J."/>
            <person name="McMahon K.D."/>
            <person name="Konstantinidis K.T."/>
            <person name="Eloe-Fadrosh E.A."/>
            <person name="Kyrpides N.C."/>
            <person name="Woyke T."/>
        </authorList>
    </citation>
    <scope>NUCLEOTIDE SEQUENCE</scope>
    <source>
        <strain evidence="1">GVMAG-M-3300020192-26</strain>
    </source>
</reference>
<sequence length="178" mass="20200">MASNFEKVINFNTQFGVMKPGSMIPNREVLSNDPALVDQCMKLIREEMKELEAAVKDKDITEVVDGLGDILYVVYGMAARMGFDIDYGFNLIHENNMSKLCTSEEQAQQTVQKYKDEYDAAQLLISEGRSNMQVYDSPTYRQAPDGVHWVVYNKTTNKVLKSIAWKQVDLSSVLVKTK</sequence>
<dbReference type="CDD" id="cd11530">
    <property type="entry name" value="NTP-PPase_DR2231_like"/>
    <property type="match status" value="1"/>
</dbReference>
<dbReference type="InterPro" id="IPR033653">
    <property type="entry name" value="NTP-PPase_DR2231-like"/>
</dbReference>
<dbReference type="EMBL" id="MN739358">
    <property type="protein sequence ID" value="QHT00724.1"/>
    <property type="molecule type" value="Genomic_DNA"/>
</dbReference>
<protein>
    <recommendedName>
        <fullName evidence="2">Phosphoribosyl-ATP pyrophosphohydrolase</fullName>
    </recommendedName>
</protein>
<name>A0A6C0CB28_9ZZZZ</name>
<evidence type="ECO:0000313" key="1">
    <source>
        <dbReference type="EMBL" id="QHT00724.1"/>
    </source>
</evidence>
<organism evidence="1">
    <name type="scientific">viral metagenome</name>
    <dbReference type="NCBI Taxonomy" id="1070528"/>
    <lineage>
        <taxon>unclassified sequences</taxon>
        <taxon>metagenomes</taxon>
        <taxon>organismal metagenomes</taxon>
    </lineage>
</organism>